<dbReference type="Gene3D" id="3.30.1490.20">
    <property type="entry name" value="ATP-grasp fold, A domain"/>
    <property type="match status" value="1"/>
</dbReference>
<dbReference type="SUPFAM" id="SSF56059">
    <property type="entry name" value="Glutathione synthetase ATP-binding domain-like"/>
    <property type="match status" value="1"/>
</dbReference>
<evidence type="ECO:0000259" key="5">
    <source>
        <dbReference type="PROSITE" id="PS50975"/>
    </source>
</evidence>
<dbReference type="GO" id="GO:0016874">
    <property type="term" value="F:ligase activity"/>
    <property type="evidence" value="ECO:0007669"/>
    <property type="project" value="UniProtKB-KW"/>
</dbReference>
<keyword evidence="7" id="KW-1185">Reference proteome</keyword>
<comment type="caution">
    <text evidence="6">The sequence shown here is derived from an EMBL/GenBank/DDBJ whole genome shotgun (WGS) entry which is preliminary data.</text>
</comment>
<dbReference type="SUPFAM" id="SSF52440">
    <property type="entry name" value="PreATP-grasp domain"/>
    <property type="match status" value="1"/>
</dbReference>
<dbReference type="AlphaFoldDB" id="A0A4R7RZT1"/>
<evidence type="ECO:0000256" key="4">
    <source>
        <dbReference type="PROSITE-ProRule" id="PRU00409"/>
    </source>
</evidence>
<sequence length="408" mass="43423">MVIGGSYDQLPMIHRARELGCRTLAVDGNPSAPGMEHADEALVIDTSDLDAVTTAARQHQISGICTMATNLGPRTVSHVAAQLGLPAVSCAAAENATDKNAMKAACRAAGVPVAAGETCSSAEEAVSVAQIHGYPLLLKAADASGCRGIEPAFSEEEIHQRFDLAQRESRNALVVVERYYPDARVIGAESLISRGHTHLIFSAEKMVRRHPRISTAGVTVPTDLSKTETEELRDQLSALHKALGLDIGASHVDLVQAEGKWLVIDVGPRLGGGPMIHHLAPSLTGVNMVDFIVRQALGEEPEINSKIISGVGVERFFYSPVEGHLTSIQLPAIPADARMQWRKPVGSHMAPDGPNVDRIGYLSLIASDLATAEQQVAQIASQIHLGVRLTDQTIQSVAPRILSSEITL</sequence>
<keyword evidence="1" id="KW-0436">Ligase</keyword>
<dbReference type="Pfam" id="PF02786">
    <property type="entry name" value="CPSase_L_D2"/>
    <property type="match status" value="1"/>
</dbReference>
<evidence type="ECO:0000256" key="1">
    <source>
        <dbReference type="ARBA" id="ARBA00022598"/>
    </source>
</evidence>
<feature type="domain" description="ATP-grasp" evidence="5">
    <location>
        <begin position="103"/>
        <end position="297"/>
    </location>
</feature>
<accession>A0A4R7RZT1</accession>
<keyword evidence="2 4" id="KW-0547">Nucleotide-binding</keyword>
<dbReference type="GO" id="GO:0005524">
    <property type="term" value="F:ATP binding"/>
    <property type="evidence" value="ECO:0007669"/>
    <property type="project" value="UniProtKB-UniRule"/>
</dbReference>
<organism evidence="6 7">
    <name type="scientific">Prosthecobacter fusiformis</name>
    <dbReference type="NCBI Taxonomy" id="48464"/>
    <lineage>
        <taxon>Bacteria</taxon>
        <taxon>Pseudomonadati</taxon>
        <taxon>Verrucomicrobiota</taxon>
        <taxon>Verrucomicrobiia</taxon>
        <taxon>Verrucomicrobiales</taxon>
        <taxon>Verrucomicrobiaceae</taxon>
        <taxon>Prosthecobacter</taxon>
    </lineage>
</organism>
<dbReference type="InterPro" id="IPR011761">
    <property type="entry name" value="ATP-grasp"/>
</dbReference>
<keyword evidence="3 4" id="KW-0067">ATP-binding</keyword>
<dbReference type="InterPro" id="IPR013815">
    <property type="entry name" value="ATP_grasp_subdomain_1"/>
</dbReference>
<evidence type="ECO:0000313" key="7">
    <source>
        <dbReference type="Proteomes" id="UP000295662"/>
    </source>
</evidence>
<protein>
    <submittedName>
        <fullName evidence="6">Carbamoyl-phosphate synthase L subunit-like protein</fullName>
    </submittedName>
</protein>
<dbReference type="InterPro" id="IPR016185">
    <property type="entry name" value="PreATP-grasp_dom_sf"/>
</dbReference>
<dbReference type="Gene3D" id="3.40.50.20">
    <property type="match status" value="1"/>
</dbReference>
<dbReference type="EMBL" id="SOCA01000004">
    <property type="protein sequence ID" value="TDU70666.1"/>
    <property type="molecule type" value="Genomic_DNA"/>
</dbReference>
<evidence type="ECO:0000313" key="6">
    <source>
        <dbReference type="EMBL" id="TDU70666.1"/>
    </source>
</evidence>
<name>A0A4R7RZT1_9BACT</name>
<dbReference type="PANTHER" id="PTHR43585">
    <property type="entry name" value="FUMIPYRROLE BIOSYNTHESIS PROTEIN C"/>
    <property type="match status" value="1"/>
</dbReference>
<dbReference type="Gene3D" id="3.30.470.20">
    <property type="entry name" value="ATP-grasp fold, B domain"/>
    <property type="match status" value="1"/>
</dbReference>
<dbReference type="InterPro" id="IPR005479">
    <property type="entry name" value="CPAse_ATP-bd"/>
</dbReference>
<dbReference type="GO" id="GO:0046872">
    <property type="term" value="F:metal ion binding"/>
    <property type="evidence" value="ECO:0007669"/>
    <property type="project" value="InterPro"/>
</dbReference>
<dbReference type="PANTHER" id="PTHR43585:SF2">
    <property type="entry name" value="ATP-GRASP ENZYME FSQD"/>
    <property type="match status" value="1"/>
</dbReference>
<evidence type="ECO:0000256" key="2">
    <source>
        <dbReference type="ARBA" id="ARBA00022741"/>
    </source>
</evidence>
<reference evidence="6 7" key="1">
    <citation type="submission" date="2019-03" db="EMBL/GenBank/DDBJ databases">
        <title>Genomic Encyclopedia of Archaeal and Bacterial Type Strains, Phase II (KMG-II): from individual species to whole genera.</title>
        <authorList>
            <person name="Goeker M."/>
        </authorList>
    </citation>
    <scope>NUCLEOTIDE SEQUENCE [LARGE SCALE GENOMIC DNA]</scope>
    <source>
        <strain evidence="6 7">ATCC 25309</strain>
    </source>
</reference>
<dbReference type="PROSITE" id="PS50975">
    <property type="entry name" value="ATP_GRASP"/>
    <property type="match status" value="1"/>
</dbReference>
<gene>
    <name evidence="6" type="ORF">EI77_02714</name>
</gene>
<evidence type="ECO:0000256" key="3">
    <source>
        <dbReference type="ARBA" id="ARBA00022840"/>
    </source>
</evidence>
<dbReference type="InterPro" id="IPR052032">
    <property type="entry name" value="ATP-dep_AA_Ligase"/>
</dbReference>
<dbReference type="Proteomes" id="UP000295662">
    <property type="component" value="Unassembled WGS sequence"/>
</dbReference>
<proteinExistence type="predicted"/>